<gene>
    <name evidence="2" type="ORF">EV192_1117</name>
</gene>
<protein>
    <recommendedName>
        <fullName evidence="4">Excreted virulence factor EspC (Type VII ESX diderm)</fullName>
    </recommendedName>
</protein>
<proteinExistence type="predicted"/>
<evidence type="ECO:0008006" key="4">
    <source>
        <dbReference type="Google" id="ProtNLM"/>
    </source>
</evidence>
<sequence>MAEGYRLDLSGLGRLVDQLAHAEDRMNSANDSLRNAGVHDLGSRDIDHAGAAFQDRWEYGTGKLAKAASKMVDGLDATKKQYNDAETNIAQYFPAAEAAPAAPATPAGTDSAIGRRMAGSA</sequence>
<evidence type="ECO:0000256" key="1">
    <source>
        <dbReference type="SAM" id="MobiDB-lite"/>
    </source>
</evidence>
<feature type="compositionally biased region" description="Low complexity" evidence="1">
    <location>
        <begin position="98"/>
        <end position="107"/>
    </location>
</feature>
<reference evidence="2 3" key="1">
    <citation type="submission" date="2019-03" db="EMBL/GenBank/DDBJ databases">
        <title>Genomic Encyclopedia of Type Strains, Phase IV (KMG-IV): sequencing the most valuable type-strain genomes for metagenomic binning, comparative biology and taxonomic classification.</title>
        <authorList>
            <person name="Goeker M."/>
        </authorList>
    </citation>
    <scope>NUCLEOTIDE SEQUENCE [LARGE SCALE GENOMIC DNA]</scope>
    <source>
        <strain evidence="2 3">DSM 45934</strain>
    </source>
</reference>
<dbReference type="Proteomes" id="UP000295680">
    <property type="component" value="Unassembled WGS sequence"/>
</dbReference>
<feature type="region of interest" description="Disordered" evidence="1">
    <location>
        <begin position="98"/>
        <end position="121"/>
    </location>
</feature>
<dbReference type="AlphaFoldDB" id="A0A4R2J341"/>
<dbReference type="RefSeq" id="WP_165960867.1">
    <property type="nucleotide sequence ID" value="NZ_SLWS01000011.1"/>
</dbReference>
<keyword evidence="3" id="KW-1185">Reference proteome</keyword>
<evidence type="ECO:0000313" key="3">
    <source>
        <dbReference type="Proteomes" id="UP000295680"/>
    </source>
</evidence>
<dbReference type="EMBL" id="SLWS01000011">
    <property type="protein sequence ID" value="TCO52813.1"/>
    <property type="molecule type" value="Genomic_DNA"/>
</dbReference>
<name>A0A4R2J341_9PSEU</name>
<organism evidence="2 3">
    <name type="scientific">Actinocrispum wychmicini</name>
    <dbReference type="NCBI Taxonomy" id="1213861"/>
    <lineage>
        <taxon>Bacteria</taxon>
        <taxon>Bacillati</taxon>
        <taxon>Actinomycetota</taxon>
        <taxon>Actinomycetes</taxon>
        <taxon>Pseudonocardiales</taxon>
        <taxon>Pseudonocardiaceae</taxon>
        <taxon>Actinocrispum</taxon>
    </lineage>
</organism>
<evidence type="ECO:0000313" key="2">
    <source>
        <dbReference type="EMBL" id="TCO52813.1"/>
    </source>
</evidence>
<accession>A0A4R2J341</accession>
<comment type="caution">
    <text evidence="2">The sequence shown here is derived from an EMBL/GenBank/DDBJ whole genome shotgun (WGS) entry which is preliminary data.</text>
</comment>